<dbReference type="Gramene" id="OMERI06G22930.6">
    <property type="protein sequence ID" value="OMERI06G22930.6"/>
    <property type="gene ID" value="OMERI06G22930"/>
</dbReference>
<dbReference type="EnsemblPlants" id="OMERI06G22930.6">
    <property type="protein sequence ID" value="OMERI06G22930.6"/>
    <property type="gene ID" value="OMERI06G22930"/>
</dbReference>
<dbReference type="HOGENOM" id="CLU_1079203_0_0_1"/>
<evidence type="ECO:0000313" key="2">
    <source>
        <dbReference type="EnsemblPlants" id="OMERI06G22930.6"/>
    </source>
</evidence>
<feature type="compositionally biased region" description="Polar residues" evidence="1">
    <location>
        <begin position="97"/>
        <end position="116"/>
    </location>
</feature>
<proteinExistence type="predicted"/>
<dbReference type="Proteomes" id="UP000008021">
    <property type="component" value="Chromosome 6"/>
</dbReference>
<evidence type="ECO:0000256" key="1">
    <source>
        <dbReference type="SAM" id="MobiDB-lite"/>
    </source>
</evidence>
<reference evidence="2" key="1">
    <citation type="submission" date="2015-04" db="UniProtKB">
        <authorList>
            <consortium name="EnsemblPlants"/>
        </authorList>
    </citation>
    <scope>IDENTIFICATION</scope>
</reference>
<feature type="region of interest" description="Disordered" evidence="1">
    <location>
        <begin position="96"/>
        <end position="122"/>
    </location>
</feature>
<sequence length="258" mass="27744">MPNQSSTSAVMVVNGTAPDDLSPQMSAFSTKNTANAAPGNASAVLIATAFHSDPLNPLYSRAAAYPASTPMNAHTSSIAVMRPPLFDGERRPRMAKSSVTSSIPRNCTPVPTNTHSVPARAGGRNTSPCTSFHPVSSCASSCVSSWLYLEMSRYSVLSMIMASIPDKNSTIISEFTMENQSAHPGVLALDADMDAKLIRRGRVVIIQQTPDRDDQRKVVKNPASNTGTQVIEHQCKARDCHMFMRYSSSIFSLNSFAS</sequence>
<evidence type="ECO:0000313" key="3">
    <source>
        <dbReference type="Proteomes" id="UP000008021"/>
    </source>
</evidence>
<organism evidence="2">
    <name type="scientific">Oryza meridionalis</name>
    <dbReference type="NCBI Taxonomy" id="40149"/>
    <lineage>
        <taxon>Eukaryota</taxon>
        <taxon>Viridiplantae</taxon>
        <taxon>Streptophyta</taxon>
        <taxon>Embryophyta</taxon>
        <taxon>Tracheophyta</taxon>
        <taxon>Spermatophyta</taxon>
        <taxon>Magnoliopsida</taxon>
        <taxon>Liliopsida</taxon>
        <taxon>Poales</taxon>
        <taxon>Poaceae</taxon>
        <taxon>BOP clade</taxon>
        <taxon>Oryzoideae</taxon>
        <taxon>Oryzeae</taxon>
        <taxon>Oryzinae</taxon>
        <taxon>Oryza</taxon>
    </lineage>
</organism>
<keyword evidence="3" id="KW-1185">Reference proteome</keyword>
<accession>A0A0E0E4H7</accession>
<dbReference type="AlphaFoldDB" id="A0A0E0E4H7"/>
<reference evidence="2" key="2">
    <citation type="submission" date="2018-05" db="EMBL/GenBank/DDBJ databases">
        <title>OmerRS3 (Oryza meridionalis Reference Sequence Version 3).</title>
        <authorList>
            <person name="Zhang J."/>
            <person name="Kudrna D."/>
            <person name="Lee S."/>
            <person name="Talag J."/>
            <person name="Welchert J."/>
            <person name="Wing R.A."/>
        </authorList>
    </citation>
    <scope>NUCLEOTIDE SEQUENCE [LARGE SCALE GENOMIC DNA]</scope>
    <source>
        <strain evidence="2">cv. OR44</strain>
    </source>
</reference>
<name>A0A0E0E4H7_9ORYZ</name>
<protein>
    <submittedName>
        <fullName evidence="2">Uncharacterized protein</fullName>
    </submittedName>
</protein>